<dbReference type="EMBL" id="LAZR01009273">
    <property type="protein sequence ID" value="KKM73630.1"/>
    <property type="molecule type" value="Genomic_DNA"/>
</dbReference>
<sequence>MYKIVTTTMDHVHELANTMRAADVRECWAANHFGPLDALKHSIYHTHTPKTGLWNRKVICIWGVGKLTHLSKEGIPWMLTSNLVDTHYREFLRRGPELIMDIKKEAIVLTNMVDARNTISIKWLKWLGFTIHTPVPFGPDGMLFHPFIMENYSD</sequence>
<evidence type="ECO:0000313" key="1">
    <source>
        <dbReference type="EMBL" id="KKM73630.1"/>
    </source>
</evidence>
<organism evidence="1">
    <name type="scientific">marine sediment metagenome</name>
    <dbReference type="NCBI Taxonomy" id="412755"/>
    <lineage>
        <taxon>unclassified sequences</taxon>
        <taxon>metagenomes</taxon>
        <taxon>ecological metagenomes</taxon>
    </lineage>
</organism>
<accession>A0A0F9MAA2</accession>
<protein>
    <submittedName>
        <fullName evidence="1">Uncharacterized protein</fullName>
    </submittedName>
</protein>
<dbReference type="AlphaFoldDB" id="A0A0F9MAA2"/>
<name>A0A0F9MAA2_9ZZZZ</name>
<reference evidence="1" key="1">
    <citation type="journal article" date="2015" name="Nature">
        <title>Complex archaea that bridge the gap between prokaryotes and eukaryotes.</title>
        <authorList>
            <person name="Spang A."/>
            <person name="Saw J.H."/>
            <person name="Jorgensen S.L."/>
            <person name="Zaremba-Niedzwiedzka K."/>
            <person name="Martijn J."/>
            <person name="Lind A.E."/>
            <person name="van Eijk R."/>
            <person name="Schleper C."/>
            <person name="Guy L."/>
            <person name="Ettema T.J."/>
        </authorList>
    </citation>
    <scope>NUCLEOTIDE SEQUENCE</scope>
</reference>
<proteinExistence type="predicted"/>
<comment type="caution">
    <text evidence="1">The sequence shown here is derived from an EMBL/GenBank/DDBJ whole genome shotgun (WGS) entry which is preliminary data.</text>
</comment>
<gene>
    <name evidence="1" type="ORF">LCGC14_1408510</name>
</gene>